<keyword evidence="3 6" id="KW-0812">Transmembrane</keyword>
<accession>A0A368HFN0</accession>
<comment type="subcellular location">
    <subcellularLocation>
        <location evidence="6">Cell membrane</location>
        <topology evidence="6">Multi-pass membrane protein</topology>
    </subcellularLocation>
    <subcellularLocation>
        <location evidence="1">Membrane</location>
        <topology evidence="1">Multi-pass membrane protein</topology>
    </subcellularLocation>
</comment>
<evidence type="ECO:0000256" key="2">
    <source>
        <dbReference type="ARBA" id="ARBA00009142"/>
    </source>
</evidence>
<protein>
    <recommendedName>
        <fullName evidence="6">Probable membrane transporter protein</fullName>
    </recommendedName>
</protein>
<feature type="transmembrane region" description="Helical" evidence="6">
    <location>
        <begin position="46"/>
        <end position="67"/>
    </location>
</feature>
<keyword evidence="8" id="KW-1185">Reference proteome</keyword>
<dbReference type="Proteomes" id="UP000253250">
    <property type="component" value="Unassembled WGS sequence"/>
</dbReference>
<evidence type="ECO:0000313" key="7">
    <source>
        <dbReference type="EMBL" id="RCN57198.1"/>
    </source>
</evidence>
<name>A0A368HFN0_9GAMM</name>
<evidence type="ECO:0000256" key="6">
    <source>
        <dbReference type="RuleBase" id="RU363041"/>
    </source>
</evidence>
<gene>
    <name evidence="7" type="ORF">C4900_11620</name>
</gene>
<feature type="transmembrane region" description="Helical" evidence="6">
    <location>
        <begin position="243"/>
        <end position="261"/>
    </location>
</feature>
<dbReference type="Pfam" id="PF01925">
    <property type="entry name" value="TauE"/>
    <property type="match status" value="1"/>
</dbReference>
<evidence type="ECO:0000256" key="4">
    <source>
        <dbReference type="ARBA" id="ARBA00022989"/>
    </source>
</evidence>
<feature type="transmembrane region" description="Helical" evidence="6">
    <location>
        <begin position="176"/>
        <end position="197"/>
    </location>
</feature>
<dbReference type="AlphaFoldDB" id="A0A368HFN0"/>
<proteinExistence type="inferred from homology"/>
<dbReference type="PANTHER" id="PTHR43483:SF3">
    <property type="entry name" value="MEMBRANE TRANSPORTER PROTEIN HI_0806-RELATED"/>
    <property type="match status" value="1"/>
</dbReference>
<keyword evidence="5 6" id="KW-0472">Membrane</keyword>
<comment type="caution">
    <text evidence="7">The sequence shown here is derived from an EMBL/GenBank/DDBJ whole genome shotgun (WGS) entry which is preliminary data.</text>
</comment>
<organism evidence="7 8">
    <name type="scientific">Acidiferrobacter thiooxydans</name>
    <dbReference type="NCBI Taxonomy" id="163359"/>
    <lineage>
        <taxon>Bacteria</taxon>
        <taxon>Pseudomonadati</taxon>
        <taxon>Pseudomonadota</taxon>
        <taxon>Gammaproteobacteria</taxon>
        <taxon>Acidiferrobacterales</taxon>
        <taxon>Acidiferrobacteraceae</taxon>
        <taxon>Acidiferrobacter</taxon>
    </lineage>
</organism>
<evidence type="ECO:0000256" key="1">
    <source>
        <dbReference type="ARBA" id="ARBA00004141"/>
    </source>
</evidence>
<keyword evidence="4 6" id="KW-1133">Transmembrane helix</keyword>
<feature type="transmembrane region" description="Helical" evidence="6">
    <location>
        <begin position="79"/>
        <end position="99"/>
    </location>
</feature>
<comment type="similarity">
    <text evidence="2 6">Belongs to the 4-toluene sulfonate uptake permease (TSUP) (TC 2.A.102) family.</text>
</comment>
<feature type="transmembrane region" description="Helical" evidence="6">
    <location>
        <begin position="138"/>
        <end position="156"/>
    </location>
</feature>
<sequence>MVMILVYMGLGLVTGLLAGMLGIGGGSVVVPALVFVFGKEHLAPGLAMKLAIGTSLASILFTSLAAIRAQQKRGAIDWSVAAPLGLATLVGSLASGYLAGFLPGVLLKEIFGVFLTLVGLQVFADWRPAAHWRLPARPALMGVGVGIGALSAILGIGGGSLTVPFLTACNVDMRRAIAISATLGLPIAFFGALGFALSGQHRAGLPPGTVGYIYLPALAGLTTVALLVVPLGVHLAHNLPVTQLKRVFGVLLILVGVQMVFGG</sequence>
<reference evidence="7 8" key="1">
    <citation type="submission" date="2018-02" db="EMBL/GenBank/DDBJ databases">
        <title>Insights into the biology of acidophilic members of the Acidiferrobacteraceae family derived from comparative genomic analyses.</title>
        <authorList>
            <person name="Issotta F."/>
            <person name="Thyssen C."/>
            <person name="Mena C."/>
            <person name="Moya A."/>
            <person name="Bellenberg S."/>
            <person name="Sproer C."/>
            <person name="Covarrubias P.C."/>
            <person name="Sand W."/>
            <person name="Quatrini R."/>
            <person name="Vera M."/>
        </authorList>
    </citation>
    <scope>NUCLEOTIDE SEQUENCE [LARGE SCALE GENOMIC DNA]</scope>
    <source>
        <strain evidence="8">m-1</strain>
    </source>
</reference>
<dbReference type="EMBL" id="PSYR01000002">
    <property type="protein sequence ID" value="RCN57198.1"/>
    <property type="molecule type" value="Genomic_DNA"/>
</dbReference>
<evidence type="ECO:0000256" key="3">
    <source>
        <dbReference type="ARBA" id="ARBA00022692"/>
    </source>
</evidence>
<dbReference type="GO" id="GO:0005886">
    <property type="term" value="C:plasma membrane"/>
    <property type="evidence" value="ECO:0007669"/>
    <property type="project" value="UniProtKB-SubCell"/>
</dbReference>
<dbReference type="PANTHER" id="PTHR43483">
    <property type="entry name" value="MEMBRANE TRANSPORTER PROTEIN HI_0806-RELATED"/>
    <property type="match status" value="1"/>
</dbReference>
<dbReference type="InterPro" id="IPR002781">
    <property type="entry name" value="TM_pro_TauE-like"/>
</dbReference>
<feature type="transmembrane region" description="Helical" evidence="6">
    <location>
        <begin position="12"/>
        <end position="34"/>
    </location>
</feature>
<evidence type="ECO:0000256" key="5">
    <source>
        <dbReference type="ARBA" id="ARBA00023136"/>
    </source>
</evidence>
<dbReference type="OrthoDB" id="457670at2"/>
<feature type="transmembrane region" description="Helical" evidence="6">
    <location>
        <begin position="209"/>
        <end position="231"/>
    </location>
</feature>
<keyword evidence="6" id="KW-1003">Cell membrane</keyword>
<evidence type="ECO:0000313" key="8">
    <source>
        <dbReference type="Proteomes" id="UP000253250"/>
    </source>
</evidence>